<evidence type="ECO:0000256" key="1">
    <source>
        <dbReference type="SAM" id="MobiDB-lite"/>
    </source>
</evidence>
<dbReference type="OrthoDB" id="5986221at2759"/>
<feature type="region of interest" description="Disordered" evidence="1">
    <location>
        <begin position="938"/>
        <end position="995"/>
    </location>
</feature>
<dbReference type="AlphaFoldDB" id="A0A8B6GB22"/>
<dbReference type="EMBL" id="UYJE01008150">
    <property type="protein sequence ID" value="VDI61430.1"/>
    <property type="molecule type" value="Genomic_DNA"/>
</dbReference>
<protein>
    <submittedName>
        <fullName evidence="2">Uncharacterized protein</fullName>
    </submittedName>
</protein>
<dbReference type="Proteomes" id="UP000596742">
    <property type="component" value="Unassembled WGS sequence"/>
</dbReference>
<keyword evidence="3" id="KW-1185">Reference proteome</keyword>
<evidence type="ECO:0000313" key="2">
    <source>
        <dbReference type="EMBL" id="VDI61430.1"/>
    </source>
</evidence>
<feature type="compositionally biased region" description="Polar residues" evidence="1">
    <location>
        <begin position="790"/>
        <end position="801"/>
    </location>
</feature>
<gene>
    <name evidence="2" type="ORF">MGAL_10B062068</name>
</gene>
<accession>A0A8B6GB22</accession>
<reference evidence="2" key="1">
    <citation type="submission" date="2018-11" db="EMBL/GenBank/DDBJ databases">
        <authorList>
            <person name="Alioto T."/>
            <person name="Alioto T."/>
        </authorList>
    </citation>
    <scope>NUCLEOTIDE SEQUENCE</scope>
</reference>
<proteinExistence type="predicted"/>
<organism evidence="2 3">
    <name type="scientific">Mytilus galloprovincialis</name>
    <name type="common">Mediterranean mussel</name>
    <dbReference type="NCBI Taxonomy" id="29158"/>
    <lineage>
        <taxon>Eukaryota</taxon>
        <taxon>Metazoa</taxon>
        <taxon>Spiralia</taxon>
        <taxon>Lophotrochozoa</taxon>
        <taxon>Mollusca</taxon>
        <taxon>Bivalvia</taxon>
        <taxon>Autobranchia</taxon>
        <taxon>Pteriomorphia</taxon>
        <taxon>Mytilida</taxon>
        <taxon>Mytiloidea</taxon>
        <taxon>Mytilidae</taxon>
        <taxon>Mytilinae</taxon>
        <taxon>Mytilus</taxon>
    </lineage>
</organism>
<feature type="region of interest" description="Disordered" evidence="1">
    <location>
        <begin position="760"/>
        <end position="803"/>
    </location>
</feature>
<sequence>MNLCNFVKTIIARATKDQTALDYWETHQNKPNELPNSPEKLVPKFNTNFSVSKRFISYSNIMKNYSKMQINQEKFRLLLPRIQKYVTQNTKWKNGNTNGQKQLFINTFSIYQWMKLSEKDKAKHTLTDCEQCMVFDASLLHKSSEVVKKDSLVGACQNVANIILEKSPPMSKAAEKNVENFVKVFTPIASQKLGVDIIKTVSKVMKLTPKKSKSQKTKTATKILKRNNIKIKNKLSSNGQDVRHFLASGKSFRKHDNDRMSMYFVTKAEAQQKLKVKIEKQKNALLKPKKHYGNFDHFTFEKEEFLSALRQFPHGSHVNWKKLGEQFNLTNKKGERPANAGQILMGFAQYNKINTDQFNINMRVSNRDYIQRVRRAKKRLSKGLTIPSTRSAKTIRQDIKHQIDNGVIDLGEKIAPSQISSNYIDNTGKLLEKKTTIYSRKFELTKLRQKILNEHAEGGLMRLYDDEHYDQLTANELKERYKRLGQLFTPNSNSNELKHLERIRMLKFWHDHSDVLNHTFRDPTSTSKSTNDEQLSFVAERVKDLMNLVQPTCIRGIQITDELRIFSGDGPARQFEAGQQQGGNFSCICGIQAEDHRNLHCAYNTTMKSLEERRQIFVKGLHWRNFPENSCPLSHLKKDDMADELEARGYNTNRKSKAELEQHLKNELKGIQRPPALMCHNPQNPADTINCSKYEVLACEPLHDITNIVQHIIMELPHHIQNTCLKNELILDRIPDFLLCGKGVWWSLSASSVIFHDTVDQDLNSNNPPLHNLRTRSHETDESSEESESNDGMNTDTSSELENLEMLPIATPIIDDDCKDSEPIQPEDADLELPQICQSVNPTPTIDDKCGVPVVAKVNLYPNPENDETKKLYKSYMKESMELSAGNAQISHDNVKDCTKLPSDLQSNCQRPTQVLSNARQVSNYAAKKYTKLPITKPSECKGQARGAVKRKLNFGKERDDEEKENHQWKMVTSNTASSEIEKKSTRQKESSNSM</sequence>
<name>A0A8B6GB22_MYTGA</name>
<feature type="compositionally biased region" description="Basic and acidic residues" evidence="1">
    <location>
        <begin position="955"/>
        <end position="968"/>
    </location>
</feature>
<feature type="compositionally biased region" description="Basic and acidic residues" evidence="1">
    <location>
        <begin position="980"/>
        <end position="995"/>
    </location>
</feature>
<evidence type="ECO:0000313" key="3">
    <source>
        <dbReference type="Proteomes" id="UP000596742"/>
    </source>
</evidence>
<comment type="caution">
    <text evidence="2">The sequence shown here is derived from an EMBL/GenBank/DDBJ whole genome shotgun (WGS) entry which is preliminary data.</text>
</comment>